<evidence type="ECO:0000256" key="4">
    <source>
        <dbReference type="ARBA" id="ARBA00022553"/>
    </source>
</evidence>
<dbReference type="InterPro" id="IPR036097">
    <property type="entry name" value="HisK_dim/P_sf"/>
</dbReference>
<dbReference type="EMBL" id="JBIASD010000024">
    <property type="protein sequence ID" value="MFF3669733.1"/>
    <property type="molecule type" value="Genomic_DNA"/>
</dbReference>
<organism evidence="15 16">
    <name type="scientific">Microtetraspora malaysiensis</name>
    <dbReference type="NCBI Taxonomy" id="161358"/>
    <lineage>
        <taxon>Bacteria</taxon>
        <taxon>Bacillati</taxon>
        <taxon>Actinomycetota</taxon>
        <taxon>Actinomycetes</taxon>
        <taxon>Streptosporangiales</taxon>
        <taxon>Streptosporangiaceae</taxon>
        <taxon>Microtetraspora</taxon>
    </lineage>
</organism>
<proteinExistence type="predicted"/>
<evidence type="ECO:0000256" key="11">
    <source>
        <dbReference type="SAM" id="MobiDB-lite"/>
    </source>
</evidence>
<keyword evidence="10 12" id="KW-0472">Membrane</keyword>
<evidence type="ECO:0000259" key="14">
    <source>
        <dbReference type="PROSITE" id="PS50885"/>
    </source>
</evidence>
<feature type="domain" description="Histidine kinase" evidence="13">
    <location>
        <begin position="182"/>
        <end position="390"/>
    </location>
</feature>
<dbReference type="SUPFAM" id="SSF55874">
    <property type="entry name" value="ATPase domain of HSP90 chaperone/DNA topoisomerase II/histidine kinase"/>
    <property type="match status" value="1"/>
</dbReference>
<dbReference type="PROSITE" id="PS50109">
    <property type="entry name" value="HIS_KIN"/>
    <property type="match status" value="1"/>
</dbReference>
<dbReference type="CDD" id="cd00082">
    <property type="entry name" value="HisKA"/>
    <property type="match status" value="1"/>
</dbReference>
<dbReference type="RefSeq" id="WP_387416012.1">
    <property type="nucleotide sequence ID" value="NZ_JBIASD010000024.1"/>
</dbReference>
<dbReference type="InterPro" id="IPR003594">
    <property type="entry name" value="HATPase_dom"/>
</dbReference>
<protein>
    <recommendedName>
        <fullName evidence="3">histidine kinase</fullName>
        <ecNumber evidence="3">2.7.13.3</ecNumber>
    </recommendedName>
</protein>
<dbReference type="Gene3D" id="1.10.287.130">
    <property type="match status" value="1"/>
</dbReference>
<evidence type="ECO:0000256" key="3">
    <source>
        <dbReference type="ARBA" id="ARBA00012438"/>
    </source>
</evidence>
<dbReference type="PANTHER" id="PTHR45436">
    <property type="entry name" value="SENSOR HISTIDINE KINASE YKOH"/>
    <property type="match status" value="1"/>
</dbReference>
<dbReference type="Pfam" id="PF00512">
    <property type="entry name" value="HisKA"/>
    <property type="match status" value="1"/>
</dbReference>
<dbReference type="InterPro" id="IPR003661">
    <property type="entry name" value="HisK_dim/P_dom"/>
</dbReference>
<evidence type="ECO:0000256" key="5">
    <source>
        <dbReference type="ARBA" id="ARBA00022679"/>
    </source>
</evidence>
<evidence type="ECO:0000259" key="13">
    <source>
        <dbReference type="PROSITE" id="PS50109"/>
    </source>
</evidence>
<dbReference type="CDD" id="cd06225">
    <property type="entry name" value="HAMP"/>
    <property type="match status" value="1"/>
</dbReference>
<evidence type="ECO:0000256" key="7">
    <source>
        <dbReference type="ARBA" id="ARBA00022777"/>
    </source>
</evidence>
<dbReference type="InterPro" id="IPR036890">
    <property type="entry name" value="HATPase_C_sf"/>
</dbReference>
<dbReference type="PANTHER" id="PTHR45436:SF5">
    <property type="entry name" value="SENSOR HISTIDINE KINASE TRCS"/>
    <property type="match status" value="1"/>
</dbReference>
<dbReference type="InterPro" id="IPR005467">
    <property type="entry name" value="His_kinase_dom"/>
</dbReference>
<evidence type="ECO:0000256" key="10">
    <source>
        <dbReference type="ARBA" id="ARBA00023136"/>
    </source>
</evidence>
<dbReference type="Pfam" id="PF00672">
    <property type="entry name" value="HAMP"/>
    <property type="match status" value="1"/>
</dbReference>
<dbReference type="SMART" id="SM00388">
    <property type="entry name" value="HisKA"/>
    <property type="match status" value="1"/>
</dbReference>
<accession>A0ABW6T167</accession>
<evidence type="ECO:0000256" key="2">
    <source>
        <dbReference type="ARBA" id="ARBA00004236"/>
    </source>
</evidence>
<comment type="caution">
    <text evidence="15">The sequence shown here is derived from an EMBL/GenBank/DDBJ whole genome shotgun (WGS) entry which is preliminary data.</text>
</comment>
<dbReference type="SUPFAM" id="SSF158472">
    <property type="entry name" value="HAMP domain-like"/>
    <property type="match status" value="1"/>
</dbReference>
<keyword evidence="9" id="KW-0902">Two-component regulatory system</keyword>
<name>A0ABW6T167_9ACTN</name>
<comment type="catalytic activity">
    <reaction evidence="1">
        <text>ATP + protein L-histidine = ADP + protein N-phospho-L-histidine.</text>
        <dbReference type="EC" id="2.7.13.3"/>
    </reaction>
</comment>
<dbReference type="Pfam" id="PF02518">
    <property type="entry name" value="HATPase_c"/>
    <property type="match status" value="1"/>
</dbReference>
<gene>
    <name evidence="15" type="ORF">ACFYXI_29510</name>
</gene>
<evidence type="ECO:0000256" key="12">
    <source>
        <dbReference type="SAM" id="Phobius"/>
    </source>
</evidence>
<evidence type="ECO:0000313" key="16">
    <source>
        <dbReference type="Proteomes" id="UP001602013"/>
    </source>
</evidence>
<dbReference type="SMART" id="SM00387">
    <property type="entry name" value="HATPase_c"/>
    <property type="match status" value="1"/>
</dbReference>
<evidence type="ECO:0000313" key="15">
    <source>
        <dbReference type="EMBL" id="MFF3669733.1"/>
    </source>
</evidence>
<keyword evidence="5" id="KW-0808">Transferase</keyword>
<reference evidence="15 16" key="1">
    <citation type="submission" date="2024-10" db="EMBL/GenBank/DDBJ databases">
        <title>The Natural Products Discovery Center: Release of the First 8490 Sequenced Strains for Exploring Actinobacteria Biosynthetic Diversity.</title>
        <authorList>
            <person name="Kalkreuter E."/>
            <person name="Kautsar S.A."/>
            <person name="Yang D."/>
            <person name="Bader C.D."/>
            <person name="Teijaro C.N."/>
            <person name="Fluegel L."/>
            <person name="Davis C.M."/>
            <person name="Simpson J.R."/>
            <person name="Lauterbach L."/>
            <person name="Steele A.D."/>
            <person name="Gui C."/>
            <person name="Meng S."/>
            <person name="Li G."/>
            <person name="Viehrig K."/>
            <person name="Ye F."/>
            <person name="Su P."/>
            <person name="Kiefer A.F."/>
            <person name="Nichols A."/>
            <person name="Cepeda A.J."/>
            <person name="Yan W."/>
            <person name="Fan B."/>
            <person name="Jiang Y."/>
            <person name="Adhikari A."/>
            <person name="Zheng C.-J."/>
            <person name="Schuster L."/>
            <person name="Cowan T.M."/>
            <person name="Smanski M.J."/>
            <person name="Chevrette M.G."/>
            <person name="De Carvalho L.P.S."/>
            <person name="Shen B."/>
        </authorList>
    </citation>
    <scope>NUCLEOTIDE SEQUENCE [LARGE SCALE GENOMIC DNA]</scope>
    <source>
        <strain evidence="15 16">NPDC002173</strain>
    </source>
</reference>
<keyword evidence="7 15" id="KW-0418">Kinase</keyword>
<dbReference type="SUPFAM" id="SSF47384">
    <property type="entry name" value="Homodimeric domain of signal transducing histidine kinase"/>
    <property type="match status" value="1"/>
</dbReference>
<comment type="subcellular location">
    <subcellularLocation>
        <location evidence="2">Cell membrane</location>
    </subcellularLocation>
</comment>
<keyword evidence="8 12" id="KW-1133">Transmembrane helix</keyword>
<evidence type="ECO:0000256" key="8">
    <source>
        <dbReference type="ARBA" id="ARBA00022989"/>
    </source>
</evidence>
<evidence type="ECO:0000256" key="1">
    <source>
        <dbReference type="ARBA" id="ARBA00000085"/>
    </source>
</evidence>
<dbReference type="Gene3D" id="6.10.340.10">
    <property type="match status" value="1"/>
</dbReference>
<keyword evidence="4" id="KW-0597">Phosphoprotein</keyword>
<evidence type="ECO:0000256" key="6">
    <source>
        <dbReference type="ARBA" id="ARBA00022692"/>
    </source>
</evidence>
<dbReference type="Proteomes" id="UP001602013">
    <property type="component" value="Unassembled WGS sequence"/>
</dbReference>
<dbReference type="SMART" id="SM00304">
    <property type="entry name" value="HAMP"/>
    <property type="match status" value="1"/>
</dbReference>
<feature type="domain" description="HAMP" evidence="14">
    <location>
        <begin position="121"/>
        <end position="174"/>
    </location>
</feature>
<sequence length="402" mass="43593">MTRPRLTIRVRLTLLYTSLFAVCGAILVAITYLLVAGLSEIQGATRQTENAEQFLTYCRQTLRVDADPEFRLKCDLTFLEGVVAGAAGQREVTLSHLLRYSLITLVAVTLLSALAGWVVAGRVLRPVHRITAAARAASEHNLSARVSLTGPRDELHELADTFDNMLGRLQAAFESQQRFIANASHELRTPLTVMRATVDVVLGKRAPTEAELLSMGRDVRVAVDQAEAVVEALLTLARNERGLSVREKVDLATVAEDVLDEARLGDRKLHTTLEPVVTWGDPVLLERLVANLVDNAIRYNVPGGDIWLTTSAMDERVTLSVTNTGPDVPADRVDALFEPFQRLHDRTTSDGFGLGLAIVSSIAAVHDGAITAAPRPDGGLRVTLTVPAAGPAPRERSSDRAH</sequence>
<keyword evidence="6 12" id="KW-0812">Transmembrane</keyword>
<feature type="region of interest" description="Disordered" evidence="11">
    <location>
        <begin position="376"/>
        <end position="402"/>
    </location>
</feature>
<dbReference type="PROSITE" id="PS50885">
    <property type="entry name" value="HAMP"/>
    <property type="match status" value="1"/>
</dbReference>
<dbReference type="Gene3D" id="3.30.565.10">
    <property type="entry name" value="Histidine kinase-like ATPase, C-terminal domain"/>
    <property type="match status" value="1"/>
</dbReference>
<dbReference type="PRINTS" id="PR00344">
    <property type="entry name" value="BCTRLSENSOR"/>
</dbReference>
<keyword evidence="16" id="KW-1185">Reference proteome</keyword>
<dbReference type="EC" id="2.7.13.3" evidence="3"/>
<dbReference type="InterPro" id="IPR003660">
    <property type="entry name" value="HAMP_dom"/>
</dbReference>
<dbReference type="GO" id="GO:0016301">
    <property type="term" value="F:kinase activity"/>
    <property type="evidence" value="ECO:0007669"/>
    <property type="project" value="UniProtKB-KW"/>
</dbReference>
<feature type="transmembrane region" description="Helical" evidence="12">
    <location>
        <begin position="100"/>
        <end position="120"/>
    </location>
</feature>
<feature type="compositionally biased region" description="Basic and acidic residues" evidence="11">
    <location>
        <begin position="393"/>
        <end position="402"/>
    </location>
</feature>
<evidence type="ECO:0000256" key="9">
    <source>
        <dbReference type="ARBA" id="ARBA00023012"/>
    </source>
</evidence>
<dbReference type="InterPro" id="IPR004358">
    <property type="entry name" value="Sig_transdc_His_kin-like_C"/>
</dbReference>
<dbReference type="InterPro" id="IPR050428">
    <property type="entry name" value="TCS_sensor_his_kinase"/>
</dbReference>
<feature type="transmembrane region" description="Helical" evidence="12">
    <location>
        <begin position="12"/>
        <end position="35"/>
    </location>
</feature>